<protein>
    <recommendedName>
        <fullName evidence="3">Signal peptidase complex subunit 1</fullName>
    </recommendedName>
    <alternativeName>
        <fullName evidence="8">Microsomal signal peptidase 12 kDa subunit</fullName>
    </alternativeName>
</protein>
<evidence type="ECO:0000256" key="1">
    <source>
        <dbReference type="ARBA" id="ARBA00004477"/>
    </source>
</evidence>
<dbReference type="PANTHER" id="PTHR13202">
    <property type="entry name" value="MICROSOMAL SIGNAL PEPTIDASE 12 KDA SUBUNIT"/>
    <property type="match status" value="1"/>
</dbReference>
<comment type="caution">
    <text evidence="12">The sequence shown here is derived from an EMBL/GenBank/DDBJ whole genome shotgun (WGS) entry which is preliminary data.</text>
</comment>
<comment type="function">
    <text evidence="9">Component of the signal peptidase complex (SPC) which catalyzes the cleavage of N-terminal signal sequences from nascent proteins as they are translocated into the lumen of the endoplasmic reticulum. Dispensable for SPC enzymatic activity.</text>
</comment>
<dbReference type="GO" id="GO:0006465">
    <property type="term" value="P:signal peptide processing"/>
    <property type="evidence" value="ECO:0007669"/>
    <property type="project" value="InterPro"/>
</dbReference>
<comment type="similarity">
    <text evidence="2">Belongs to the SPCS1 family.</text>
</comment>
<keyword evidence="13" id="KW-1185">Reference proteome</keyword>
<dbReference type="EMBL" id="BTSY01000005">
    <property type="protein sequence ID" value="GMT29302.1"/>
    <property type="molecule type" value="Genomic_DNA"/>
</dbReference>
<evidence type="ECO:0000256" key="11">
    <source>
        <dbReference type="SAM" id="Phobius"/>
    </source>
</evidence>
<evidence type="ECO:0000256" key="6">
    <source>
        <dbReference type="ARBA" id="ARBA00022989"/>
    </source>
</evidence>
<dbReference type="GO" id="GO:0005787">
    <property type="term" value="C:signal peptidase complex"/>
    <property type="evidence" value="ECO:0007669"/>
    <property type="project" value="InterPro"/>
</dbReference>
<feature type="non-terminal residue" evidence="12">
    <location>
        <position position="1"/>
    </location>
</feature>
<dbReference type="PANTHER" id="PTHR13202:SF0">
    <property type="entry name" value="SIGNAL PEPTIDASE COMPLEX SUBUNIT 1"/>
    <property type="match status" value="1"/>
</dbReference>
<evidence type="ECO:0000256" key="8">
    <source>
        <dbReference type="ARBA" id="ARBA00032913"/>
    </source>
</evidence>
<evidence type="ECO:0000256" key="3">
    <source>
        <dbReference type="ARBA" id="ARBA00017059"/>
    </source>
</evidence>
<organism evidence="12 13">
    <name type="scientific">Pristionchus fissidentatus</name>
    <dbReference type="NCBI Taxonomy" id="1538716"/>
    <lineage>
        <taxon>Eukaryota</taxon>
        <taxon>Metazoa</taxon>
        <taxon>Ecdysozoa</taxon>
        <taxon>Nematoda</taxon>
        <taxon>Chromadorea</taxon>
        <taxon>Rhabditida</taxon>
        <taxon>Rhabditina</taxon>
        <taxon>Diplogasteromorpha</taxon>
        <taxon>Diplogasteroidea</taxon>
        <taxon>Neodiplogasteridae</taxon>
        <taxon>Pristionchus</taxon>
    </lineage>
</organism>
<dbReference type="InterPro" id="IPR009542">
    <property type="entry name" value="Spc1/SPCS1"/>
</dbReference>
<keyword evidence="5" id="KW-0256">Endoplasmic reticulum</keyword>
<dbReference type="Proteomes" id="UP001432322">
    <property type="component" value="Unassembled WGS sequence"/>
</dbReference>
<feature type="transmembrane region" description="Helical" evidence="11">
    <location>
        <begin position="58"/>
        <end position="77"/>
    </location>
</feature>
<evidence type="ECO:0000256" key="2">
    <source>
        <dbReference type="ARBA" id="ARBA00005245"/>
    </source>
</evidence>
<evidence type="ECO:0000256" key="5">
    <source>
        <dbReference type="ARBA" id="ARBA00022824"/>
    </source>
</evidence>
<sequence>FRNMDGIIMMLPAPLQRLSTHHDYPGQRKAERIFQVVLVVSGIIGFGVGYHTQQLSHAIFTVLGGAVLASLIVLPPWPCFRRHPLNWQPVITEDKKAPAAEEKKEEKKTEKEEKKNEKKEEKKPEKNNDKKKARKAE</sequence>
<keyword evidence="4 11" id="KW-0812">Transmembrane</keyword>
<proteinExistence type="inferred from homology"/>
<keyword evidence="7 11" id="KW-0472">Membrane</keyword>
<dbReference type="Pfam" id="PF06645">
    <property type="entry name" value="SPC12"/>
    <property type="match status" value="1"/>
</dbReference>
<evidence type="ECO:0000256" key="4">
    <source>
        <dbReference type="ARBA" id="ARBA00022692"/>
    </source>
</evidence>
<keyword evidence="6 11" id="KW-1133">Transmembrane helix</keyword>
<dbReference type="AlphaFoldDB" id="A0AAV5WBS7"/>
<evidence type="ECO:0000256" key="10">
    <source>
        <dbReference type="SAM" id="MobiDB-lite"/>
    </source>
</evidence>
<evidence type="ECO:0000313" key="12">
    <source>
        <dbReference type="EMBL" id="GMT29302.1"/>
    </source>
</evidence>
<feature type="transmembrane region" description="Helical" evidence="11">
    <location>
        <begin position="33"/>
        <end position="52"/>
    </location>
</feature>
<evidence type="ECO:0000256" key="7">
    <source>
        <dbReference type="ARBA" id="ARBA00023136"/>
    </source>
</evidence>
<dbReference type="GO" id="GO:0045047">
    <property type="term" value="P:protein targeting to ER"/>
    <property type="evidence" value="ECO:0007669"/>
    <property type="project" value="TreeGrafter"/>
</dbReference>
<evidence type="ECO:0000256" key="9">
    <source>
        <dbReference type="ARBA" id="ARBA00045204"/>
    </source>
</evidence>
<gene>
    <name evidence="12" type="ORF">PFISCL1PPCAC_20599</name>
</gene>
<feature type="compositionally biased region" description="Basic and acidic residues" evidence="10">
    <location>
        <begin position="92"/>
        <end position="137"/>
    </location>
</feature>
<accession>A0AAV5WBS7</accession>
<evidence type="ECO:0000313" key="13">
    <source>
        <dbReference type="Proteomes" id="UP001432322"/>
    </source>
</evidence>
<feature type="region of interest" description="Disordered" evidence="10">
    <location>
        <begin position="91"/>
        <end position="137"/>
    </location>
</feature>
<name>A0AAV5WBS7_9BILA</name>
<comment type="subcellular location">
    <subcellularLocation>
        <location evidence="1">Endoplasmic reticulum membrane</location>
        <topology evidence="1">Multi-pass membrane protein</topology>
    </subcellularLocation>
</comment>
<reference evidence="12" key="1">
    <citation type="submission" date="2023-10" db="EMBL/GenBank/DDBJ databases">
        <title>Genome assembly of Pristionchus species.</title>
        <authorList>
            <person name="Yoshida K."/>
            <person name="Sommer R.J."/>
        </authorList>
    </citation>
    <scope>NUCLEOTIDE SEQUENCE</scope>
    <source>
        <strain evidence="12">RS5133</strain>
    </source>
</reference>